<proteinExistence type="predicted"/>
<organism evidence="1 2">
    <name type="scientific">Stentor coeruleus</name>
    <dbReference type="NCBI Taxonomy" id="5963"/>
    <lineage>
        <taxon>Eukaryota</taxon>
        <taxon>Sar</taxon>
        <taxon>Alveolata</taxon>
        <taxon>Ciliophora</taxon>
        <taxon>Postciliodesmatophora</taxon>
        <taxon>Heterotrichea</taxon>
        <taxon>Heterotrichida</taxon>
        <taxon>Stentoridae</taxon>
        <taxon>Stentor</taxon>
    </lineage>
</organism>
<dbReference type="EMBL" id="MPUH01000683">
    <property type="protein sequence ID" value="OMJ75574.1"/>
    <property type="molecule type" value="Genomic_DNA"/>
</dbReference>
<reference evidence="1 2" key="1">
    <citation type="submission" date="2016-11" db="EMBL/GenBank/DDBJ databases">
        <title>The macronuclear genome of Stentor coeruleus: a giant cell with tiny introns.</title>
        <authorList>
            <person name="Slabodnick M."/>
            <person name="Ruby J.G."/>
            <person name="Reiff S.B."/>
            <person name="Swart E.C."/>
            <person name="Gosai S."/>
            <person name="Prabakaran S."/>
            <person name="Witkowska E."/>
            <person name="Larue G.E."/>
            <person name="Fisher S."/>
            <person name="Freeman R.M."/>
            <person name="Gunawardena J."/>
            <person name="Chu W."/>
            <person name="Stover N.A."/>
            <person name="Gregory B.D."/>
            <person name="Nowacki M."/>
            <person name="Derisi J."/>
            <person name="Roy S.W."/>
            <person name="Marshall W.F."/>
            <person name="Sood P."/>
        </authorList>
    </citation>
    <scope>NUCLEOTIDE SEQUENCE [LARGE SCALE GENOMIC DNA]</scope>
    <source>
        <strain evidence="1">WM001</strain>
    </source>
</reference>
<evidence type="ECO:0000313" key="2">
    <source>
        <dbReference type="Proteomes" id="UP000187209"/>
    </source>
</evidence>
<protein>
    <submittedName>
        <fullName evidence="1">Uncharacterized protein</fullName>
    </submittedName>
</protein>
<dbReference type="Proteomes" id="UP000187209">
    <property type="component" value="Unassembled WGS sequence"/>
</dbReference>
<accession>A0A1R2BFS4</accession>
<gene>
    <name evidence="1" type="ORF">SteCoe_25272</name>
</gene>
<comment type="caution">
    <text evidence="1">The sequence shown here is derived from an EMBL/GenBank/DDBJ whole genome shotgun (WGS) entry which is preliminary data.</text>
</comment>
<keyword evidence="2" id="KW-1185">Reference proteome</keyword>
<evidence type="ECO:0000313" key="1">
    <source>
        <dbReference type="EMBL" id="OMJ75574.1"/>
    </source>
</evidence>
<sequence length="269" mass="30787">MGKRNLARYKKQKSVIKKIALVVSGIQDFLISKENYVHELNNIFCKFLSNFQIMTEACIESKACVQIKCIETYSICNEKSNRYVQDPCNEYFHIFCNQLQKFLNSVIAIIKEVYLNHPNLLEVIIKNSFKIIESVGNEVSKISSCYATALGLNFSKISLELYNEMLLCDSTLRKPIKFYSTTPEASCSSSSNGDLDLNNAISSPVKKNKRKRRMVRNKTNSANDIALDLEIEEFTNKLDHLVGAHNKIKPNLTEDWVAGIRKRLKERTL</sequence>
<name>A0A1R2BFS4_9CILI</name>
<dbReference type="AlphaFoldDB" id="A0A1R2BFS4"/>